<name>G2XR41_BOTF4</name>
<protein>
    <submittedName>
        <fullName evidence="1">Uncharacterized protein</fullName>
    </submittedName>
</protein>
<evidence type="ECO:0000313" key="1">
    <source>
        <dbReference type="EMBL" id="CCD43209.1"/>
    </source>
</evidence>
<dbReference type="HOGENOM" id="CLU_3142825_0_0_1"/>
<organism evidence="1 2">
    <name type="scientific">Botryotinia fuckeliana (strain T4)</name>
    <name type="common">Noble rot fungus</name>
    <name type="synonym">Botrytis cinerea</name>
    <dbReference type="NCBI Taxonomy" id="999810"/>
    <lineage>
        <taxon>Eukaryota</taxon>
        <taxon>Fungi</taxon>
        <taxon>Dikarya</taxon>
        <taxon>Ascomycota</taxon>
        <taxon>Pezizomycotina</taxon>
        <taxon>Leotiomycetes</taxon>
        <taxon>Helotiales</taxon>
        <taxon>Sclerotiniaceae</taxon>
        <taxon>Botrytis</taxon>
    </lineage>
</organism>
<sequence length="49" mass="5581">MPIRGIESLNLDTHVELQIESFNTWSSIARPKLTLTSLQLSGIYNHPKM</sequence>
<dbReference type="Proteomes" id="UP000008177">
    <property type="component" value="Unplaced contigs"/>
</dbReference>
<accession>G2XR41</accession>
<reference evidence="2" key="1">
    <citation type="journal article" date="2011" name="PLoS Genet.">
        <title>Genomic analysis of the necrotrophic fungal pathogens Sclerotinia sclerotiorum and Botrytis cinerea.</title>
        <authorList>
            <person name="Amselem J."/>
            <person name="Cuomo C.A."/>
            <person name="van Kan J.A."/>
            <person name="Viaud M."/>
            <person name="Benito E.P."/>
            <person name="Couloux A."/>
            <person name="Coutinho P.M."/>
            <person name="de Vries R.P."/>
            <person name="Dyer P.S."/>
            <person name="Fillinger S."/>
            <person name="Fournier E."/>
            <person name="Gout L."/>
            <person name="Hahn M."/>
            <person name="Kohn L."/>
            <person name="Lapalu N."/>
            <person name="Plummer K.M."/>
            <person name="Pradier J.M."/>
            <person name="Quevillon E."/>
            <person name="Sharon A."/>
            <person name="Simon A."/>
            <person name="ten Have A."/>
            <person name="Tudzynski B."/>
            <person name="Tudzynski P."/>
            <person name="Wincker P."/>
            <person name="Andrew M."/>
            <person name="Anthouard V."/>
            <person name="Beever R.E."/>
            <person name="Beffa R."/>
            <person name="Benoit I."/>
            <person name="Bouzid O."/>
            <person name="Brault B."/>
            <person name="Chen Z."/>
            <person name="Choquer M."/>
            <person name="Collemare J."/>
            <person name="Cotton P."/>
            <person name="Danchin E.G."/>
            <person name="Da Silva C."/>
            <person name="Gautier A."/>
            <person name="Giraud C."/>
            <person name="Giraud T."/>
            <person name="Gonzalez C."/>
            <person name="Grossetete S."/>
            <person name="Guldener U."/>
            <person name="Henrissat B."/>
            <person name="Howlett B.J."/>
            <person name="Kodira C."/>
            <person name="Kretschmer M."/>
            <person name="Lappartient A."/>
            <person name="Leroch M."/>
            <person name="Levis C."/>
            <person name="Mauceli E."/>
            <person name="Neuveglise C."/>
            <person name="Oeser B."/>
            <person name="Pearson M."/>
            <person name="Poulain J."/>
            <person name="Poussereau N."/>
            <person name="Quesneville H."/>
            <person name="Rascle C."/>
            <person name="Schumacher J."/>
            <person name="Segurens B."/>
            <person name="Sexton A."/>
            <person name="Silva E."/>
            <person name="Sirven C."/>
            <person name="Soanes D.M."/>
            <person name="Talbot N.J."/>
            <person name="Templeton M."/>
            <person name="Yandava C."/>
            <person name="Yarden O."/>
            <person name="Zeng Q."/>
            <person name="Rollins J.A."/>
            <person name="Lebrun M.H."/>
            <person name="Dickman M."/>
        </authorList>
    </citation>
    <scope>NUCLEOTIDE SEQUENCE [LARGE SCALE GENOMIC DNA]</scope>
    <source>
        <strain evidence="2">T4</strain>
    </source>
</reference>
<dbReference type="InParanoid" id="G2XR41"/>
<gene>
    <name evidence="1" type="ORF">BofuT4_uP013180.1</name>
</gene>
<dbReference type="AlphaFoldDB" id="G2XR41"/>
<dbReference type="EMBL" id="FQ790255">
    <property type="protein sequence ID" value="CCD43209.1"/>
    <property type="molecule type" value="Genomic_DNA"/>
</dbReference>
<proteinExistence type="predicted"/>
<evidence type="ECO:0000313" key="2">
    <source>
        <dbReference type="Proteomes" id="UP000008177"/>
    </source>
</evidence>